<organism evidence="1">
    <name type="scientific">uncultured delta proteobacterium</name>
    <dbReference type="NCBI Taxonomy" id="34034"/>
    <lineage>
        <taxon>Bacteria</taxon>
        <taxon>Deltaproteobacteria</taxon>
        <taxon>environmental samples</taxon>
    </lineage>
</organism>
<dbReference type="SUPFAM" id="SSF143100">
    <property type="entry name" value="TTHA1013/TTHA0281-like"/>
    <property type="match status" value="1"/>
</dbReference>
<proteinExistence type="predicted"/>
<dbReference type="Pfam" id="PF05534">
    <property type="entry name" value="HicB"/>
    <property type="match status" value="1"/>
</dbReference>
<dbReference type="EMBL" id="FLUQ01000004">
    <property type="protein sequence ID" value="SBW08328.1"/>
    <property type="molecule type" value="Genomic_DNA"/>
</dbReference>
<dbReference type="InterPro" id="IPR010985">
    <property type="entry name" value="Ribbon_hlx_hlx"/>
</dbReference>
<reference evidence="1" key="1">
    <citation type="submission" date="2016-04" db="EMBL/GenBank/DDBJ databases">
        <authorList>
            <person name="Evans L.H."/>
            <person name="Alamgir A."/>
            <person name="Owens N."/>
            <person name="Weber N.D."/>
            <person name="Virtaneva K."/>
            <person name="Barbian K."/>
            <person name="Babar A."/>
            <person name="Rosenke K."/>
        </authorList>
    </citation>
    <scope>NUCLEOTIDE SEQUENCE</scope>
    <source>
        <strain evidence="1">86</strain>
    </source>
</reference>
<name>A0A212K9Q1_9DELT</name>
<gene>
    <name evidence="1" type="ORF">KL86DPRO_40073</name>
</gene>
<accession>A0A212K9Q1</accession>
<dbReference type="AlphaFoldDB" id="A0A212K9Q1"/>
<dbReference type="InterPro" id="IPR013321">
    <property type="entry name" value="Arc_rbn_hlx_hlx"/>
</dbReference>
<dbReference type="Gene3D" id="1.10.1220.10">
    <property type="entry name" value="Met repressor-like"/>
    <property type="match status" value="1"/>
</dbReference>
<protein>
    <submittedName>
        <fullName evidence="1">HicB family protein</fullName>
    </submittedName>
</protein>
<dbReference type="GO" id="GO:0006355">
    <property type="term" value="P:regulation of DNA-templated transcription"/>
    <property type="evidence" value="ECO:0007669"/>
    <property type="project" value="InterPro"/>
</dbReference>
<dbReference type="InterPro" id="IPR035069">
    <property type="entry name" value="TTHA1013/TTHA0281-like"/>
</dbReference>
<dbReference type="InterPro" id="IPR008651">
    <property type="entry name" value="Uncharacterised_HicB"/>
</dbReference>
<dbReference type="SUPFAM" id="SSF47598">
    <property type="entry name" value="Ribbon-helix-helix"/>
    <property type="match status" value="1"/>
</dbReference>
<sequence length="113" mass="12299">MNNTMTYKGYTAIVGFSAEDECLVGHIAGINDVIGFHADSVEEIRKVFHETVDDYLATCAKIGREPNKPYSGKVTLRLPPELHAQLAVRAEANGSSLNNWLVSALSQSVSNHP</sequence>
<evidence type="ECO:0000313" key="1">
    <source>
        <dbReference type="EMBL" id="SBW08328.1"/>
    </source>
</evidence>